<dbReference type="EMBL" id="JAKLMC020000004">
    <property type="protein sequence ID" value="KAK5956717.1"/>
    <property type="molecule type" value="Genomic_DNA"/>
</dbReference>
<feature type="compositionally biased region" description="Basic and acidic residues" evidence="1">
    <location>
        <begin position="553"/>
        <end position="568"/>
    </location>
</feature>
<feature type="compositionally biased region" description="Low complexity" evidence="1">
    <location>
        <begin position="153"/>
        <end position="162"/>
    </location>
</feature>
<feature type="compositionally biased region" description="Basic and acidic residues" evidence="1">
    <location>
        <begin position="169"/>
        <end position="182"/>
    </location>
</feature>
<name>A0AAN8I6B1_9EURO</name>
<feature type="compositionally biased region" description="Polar residues" evidence="1">
    <location>
        <begin position="437"/>
        <end position="450"/>
    </location>
</feature>
<feature type="compositionally biased region" description="Basic and acidic residues" evidence="1">
    <location>
        <begin position="370"/>
        <end position="382"/>
    </location>
</feature>
<feature type="compositionally biased region" description="Polar residues" evidence="1">
    <location>
        <begin position="68"/>
        <end position="94"/>
    </location>
</feature>
<feature type="region of interest" description="Disordered" evidence="1">
    <location>
        <begin position="325"/>
        <end position="588"/>
    </location>
</feature>
<reference evidence="2 3" key="1">
    <citation type="submission" date="2022-12" db="EMBL/GenBank/DDBJ databases">
        <title>Genomic features and morphological characterization of a novel Knufia sp. strain isolated from spacecraft assembly facility.</title>
        <authorList>
            <person name="Teixeira M."/>
            <person name="Chander A.M."/>
            <person name="Stajich J.E."/>
            <person name="Venkateswaran K."/>
        </authorList>
    </citation>
    <scope>NUCLEOTIDE SEQUENCE [LARGE SCALE GENOMIC DNA]</scope>
    <source>
        <strain evidence="2 3">FJI-L2-BK-P2</strain>
    </source>
</reference>
<feature type="region of interest" description="Disordered" evidence="1">
    <location>
        <begin position="1"/>
        <end position="33"/>
    </location>
</feature>
<comment type="caution">
    <text evidence="2">The sequence shown here is derived from an EMBL/GenBank/DDBJ whole genome shotgun (WGS) entry which is preliminary data.</text>
</comment>
<feature type="compositionally biased region" description="Basic and acidic residues" evidence="1">
    <location>
        <begin position="22"/>
        <end position="33"/>
    </location>
</feature>
<evidence type="ECO:0000313" key="2">
    <source>
        <dbReference type="EMBL" id="KAK5956717.1"/>
    </source>
</evidence>
<accession>A0AAN8I6B1</accession>
<gene>
    <name evidence="2" type="ORF">OHC33_002204</name>
</gene>
<dbReference type="AlphaFoldDB" id="A0AAN8I6B1"/>
<keyword evidence="3" id="KW-1185">Reference proteome</keyword>
<feature type="region of interest" description="Disordered" evidence="1">
    <location>
        <begin position="151"/>
        <end position="207"/>
    </location>
</feature>
<feature type="compositionally biased region" description="Polar residues" evidence="1">
    <location>
        <begin position="335"/>
        <end position="352"/>
    </location>
</feature>
<evidence type="ECO:0000256" key="1">
    <source>
        <dbReference type="SAM" id="MobiDB-lite"/>
    </source>
</evidence>
<proteinExistence type="predicted"/>
<dbReference type="Proteomes" id="UP001316803">
    <property type="component" value="Unassembled WGS sequence"/>
</dbReference>
<feature type="compositionally biased region" description="Polar residues" evidence="1">
    <location>
        <begin position="492"/>
        <end position="505"/>
    </location>
</feature>
<organism evidence="2 3">
    <name type="scientific">Knufia fluminis</name>
    <dbReference type="NCBI Taxonomy" id="191047"/>
    <lineage>
        <taxon>Eukaryota</taxon>
        <taxon>Fungi</taxon>
        <taxon>Dikarya</taxon>
        <taxon>Ascomycota</taxon>
        <taxon>Pezizomycotina</taxon>
        <taxon>Eurotiomycetes</taxon>
        <taxon>Chaetothyriomycetidae</taxon>
        <taxon>Chaetothyriales</taxon>
        <taxon>Trichomeriaceae</taxon>
        <taxon>Knufia</taxon>
    </lineage>
</organism>
<evidence type="ECO:0000313" key="3">
    <source>
        <dbReference type="Proteomes" id="UP001316803"/>
    </source>
</evidence>
<feature type="region of interest" description="Disordered" evidence="1">
    <location>
        <begin position="57"/>
        <end position="95"/>
    </location>
</feature>
<feature type="compositionally biased region" description="Basic and acidic residues" evidence="1">
    <location>
        <begin position="410"/>
        <end position="420"/>
    </location>
</feature>
<sequence>MTVMHHPLPSPEYTGDSDSDSDIIHELERKRRQLDEEVARFRAQKDKEFRDFEAELKARRRQKRAQQHSQRNNASNYYEFTKNSPSATPPTASMLSGCEKKIKSHNNHHGYRQSEPMKLIKSTVGSKVTPPTICLDKLNIKGESILQSHANALPTPTTPTLLASMPSIGRKDALTSTEEKYTSSDSASIHSEPPRDKPPLSPGEKSQEQTFAGLFAPAFLPLLDARNDRNQIDRPIEGTQTEPASPIEQSLTIDPVSMQSCSLPTESLMSESLQVPNTRRAYTSPIVNRGTLPPIIRNINGRKRVSGKRKHVTFQLADRAIVEPSSSYEEGLSPNDISSDRTASNNSTPSISSREHSESPQRPPIQRRNTPRDPFGRGKRDYTPISTPECEVGMSMGDLLLGDDDESQAVEEHKAAKEEDGYFSPRHGSHSPAFPSPSKTTAFDTANPNSYGGKRATSSSSHSPSRKTACENASGPHKPGYGYTPKSPRFSPLTSPTPRPSQMQSLYPGHLEEDFLSTNNNVGFFELDEELDSPTAGIPRPDQPEDKEDDVEPSAKDGKKSQDRDYRHGYGAPDEIQTGTSVPINIVRPGSLSNSWVGTFGH</sequence>
<protein>
    <submittedName>
        <fullName evidence="2">Uncharacterized protein</fullName>
    </submittedName>
</protein>